<dbReference type="CDD" id="cd17039">
    <property type="entry name" value="Ubl_ubiquitin_like"/>
    <property type="match status" value="1"/>
</dbReference>
<reference evidence="3" key="1">
    <citation type="submission" date="2016-11" db="UniProtKB">
        <authorList>
            <consortium name="WormBaseParasite"/>
        </authorList>
    </citation>
    <scope>IDENTIFICATION</scope>
</reference>
<organism evidence="2 3">
    <name type="scientific">Caenorhabditis tropicalis</name>
    <dbReference type="NCBI Taxonomy" id="1561998"/>
    <lineage>
        <taxon>Eukaryota</taxon>
        <taxon>Metazoa</taxon>
        <taxon>Ecdysozoa</taxon>
        <taxon>Nematoda</taxon>
        <taxon>Chromadorea</taxon>
        <taxon>Rhabditida</taxon>
        <taxon>Rhabditina</taxon>
        <taxon>Rhabditomorpha</taxon>
        <taxon>Rhabditoidea</taxon>
        <taxon>Rhabditidae</taxon>
        <taxon>Peloderinae</taxon>
        <taxon>Caenorhabditis</taxon>
    </lineage>
</organism>
<dbReference type="InterPro" id="IPR000626">
    <property type="entry name" value="Ubiquitin-like_dom"/>
</dbReference>
<dbReference type="WBParaSite" id="Csp11.Scaffold607.g5739.t2">
    <property type="protein sequence ID" value="Csp11.Scaffold607.g5739.t2"/>
    <property type="gene ID" value="Csp11.Scaffold607.g5739"/>
</dbReference>
<dbReference type="InterPro" id="IPR029071">
    <property type="entry name" value="Ubiquitin-like_domsf"/>
</dbReference>
<evidence type="ECO:0000313" key="2">
    <source>
        <dbReference type="Proteomes" id="UP000095282"/>
    </source>
</evidence>
<protein>
    <submittedName>
        <fullName evidence="3">Ubiquitin-like domain-containing protein</fullName>
    </submittedName>
</protein>
<dbReference type="AlphaFoldDB" id="A0A1I7TGL8"/>
<evidence type="ECO:0000313" key="3">
    <source>
        <dbReference type="WBParaSite" id="Csp11.Scaffold607.g5739.t2"/>
    </source>
</evidence>
<keyword evidence="2" id="KW-1185">Reference proteome</keyword>
<evidence type="ECO:0000259" key="1">
    <source>
        <dbReference type="PROSITE" id="PS50053"/>
    </source>
</evidence>
<proteinExistence type="predicted"/>
<accession>A0A1I7TGL8</accession>
<dbReference type="Proteomes" id="UP000095282">
    <property type="component" value="Unplaced"/>
</dbReference>
<feature type="domain" description="Ubiquitin-like" evidence="1">
    <location>
        <begin position="165"/>
        <end position="210"/>
    </location>
</feature>
<dbReference type="Gene3D" id="3.10.20.90">
    <property type="entry name" value="Phosphatidylinositol 3-kinase Catalytic Subunit, Chain A, domain 1"/>
    <property type="match status" value="1"/>
</dbReference>
<name>A0A1I7TGL8_9PELO</name>
<dbReference type="SMART" id="SM00213">
    <property type="entry name" value="UBQ"/>
    <property type="match status" value="1"/>
</dbReference>
<dbReference type="PROSITE" id="PS50053">
    <property type="entry name" value="UBIQUITIN_2"/>
    <property type="match status" value="1"/>
</dbReference>
<sequence>MCENSILSEIEQLRVDGSGVRVTLEKIPPNNVSNVTFEEMRKDQAKFNKEVLNSLQLIRQEMIENQKGMRVEMEKMKGEHEESEEKMEEKMFCLKYMMTEIQRTIQNEQMKVLSEVEAIRNDMKTMKKDFEVTKKNRTTSDHFSSQKIEFAISFEGRNGIFKYFPTDTILDLKKEIAIRTGIPVHQQKIYFNGKCENHKTLVECGVQNNSVGYMQQGSY</sequence>
<dbReference type="Pfam" id="PF00240">
    <property type="entry name" value="ubiquitin"/>
    <property type="match status" value="1"/>
</dbReference>
<dbReference type="SUPFAM" id="SSF54236">
    <property type="entry name" value="Ubiquitin-like"/>
    <property type="match status" value="1"/>
</dbReference>